<dbReference type="PATRIC" id="fig|48936.3.peg.2328"/>
<organism evidence="4 5">
    <name type="scientific">Novosphingobium subterraneum</name>
    <dbReference type="NCBI Taxonomy" id="48936"/>
    <lineage>
        <taxon>Bacteria</taxon>
        <taxon>Pseudomonadati</taxon>
        <taxon>Pseudomonadota</taxon>
        <taxon>Alphaproteobacteria</taxon>
        <taxon>Sphingomonadales</taxon>
        <taxon>Sphingomonadaceae</taxon>
        <taxon>Novosphingobium</taxon>
    </lineage>
</organism>
<reference evidence="4 5" key="1">
    <citation type="submission" date="2014-10" db="EMBL/GenBank/DDBJ databases">
        <title>Draft genome sequence of Novosphingobium subterraneum DSM 12447.</title>
        <authorList>
            <person name="Gan H.M."/>
            <person name="Gan H.Y."/>
            <person name="Savka M.A."/>
        </authorList>
    </citation>
    <scope>NUCLEOTIDE SEQUENCE [LARGE SCALE GENOMIC DNA]</scope>
    <source>
        <strain evidence="4 5">DSM 12447</strain>
    </source>
</reference>
<evidence type="ECO:0000256" key="2">
    <source>
        <dbReference type="PIRSR" id="PIRSR639256-2"/>
    </source>
</evidence>
<dbReference type="EMBL" id="JRVC01000010">
    <property type="protein sequence ID" value="KHS46055.1"/>
    <property type="molecule type" value="Genomic_DNA"/>
</dbReference>
<comment type="caution">
    <text evidence="4">The sequence shown here is derived from an EMBL/GenBank/DDBJ whole genome shotgun (WGS) entry which is preliminary data.</text>
</comment>
<feature type="domain" description="SnoaL-like" evidence="3">
    <location>
        <begin position="11"/>
        <end position="112"/>
    </location>
</feature>
<feature type="binding site" evidence="2">
    <location>
        <position position="99"/>
    </location>
    <ligand>
        <name>substrate</name>
    </ligand>
</feature>
<feature type="active site" description="Proton acceptor" evidence="1">
    <location>
        <position position="38"/>
    </location>
</feature>
<evidence type="ECO:0000313" key="5">
    <source>
        <dbReference type="Proteomes" id="UP000031338"/>
    </source>
</evidence>
<sequence>MTDPKVMEAAVHEYVAAFDAGAPERVAALFAEDATVEDPVGTEPKVGQAAILEFYTASMQTGAKLRLEGPVRVCGPYAAFAFSVLLNLGGKDMRVDVIDTFKFNDDGKVVEMRAYFGPTNMHGFS</sequence>
<gene>
    <name evidence="4" type="ORF">NJ75_02316</name>
</gene>
<accession>A0A0B9A9P8</accession>
<evidence type="ECO:0000259" key="3">
    <source>
        <dbReference type="Pfam" id="PF12680"/>
    </source>
</evidence>
<feature type="active site" description="Proton donor" evidence="1">
    <location>
        <position position="14"/>
    </location>
</feature>
<proteinExistence type="predicted"/>
<dbReference type="Pfam" id="PF12680">
    <property type="entry name" value="SnoaL_2"/>
    <property type="match status" value="1"/>
</dbReference>
<dbReference type="Proteomes" id="UP000031338">
    <property type="component" value="Unassembled WGS sequence"/>
</dbReference>
<dbReference type="InterPro" id="IPR032710">
    <property type="entry name" value="NTF2-like_dom_sf"/>
</dbReference>
<evidence type="ECO:0000256" key="1">
    <source>
        <dbReference type="PIRSR" id="PIRSR639256-1"/>
    </source>
</evidence>
<evidence type="ECO:0000313" key="4">
    <source>
        <dbReference type="EMBL" id="KHS46055.1"/>
    </source>
</evidence>
<protein>
    <submittedName>
        <fullName evidence="4">Nuclear transport factor 2</fullName>
    </submittedName>
</protein>
<keyword evidence="5" id="KW-1185">Reference proteome</keyword>
<dbReference type="Gene3D" id="3.10.450.50">
    <property type="match status" value="1"/>
</dbReference>
<dbReference type="STRING" id="48936.NJ75_02316"/>
<dbReference type="RefSeq" id="WP_039334531.1">
    <property type="nucleotide sequence ID" value="NZ_JBNNWK010000009.1"/>
</dbReference>
<dbReference type="InterPro" id="IPR039256">
    <property type="entry name" value="Ketosteroid_isomerase"/>
</dbReference>
<dbReference type="AlphaFoldDB" id="A0A0B9A9P8"/>
<dbReference type="CDD" id="cd00781">
    <property type="entry name" value="ketosteroid_isomerase"/>
    <property type="match status" value="1"/>
</dbReference>
<name>A0A0B9A9P8_9SPHN</name>
<dbReference type="SUPFAM" id="SSF54427">
    <property type="entry name" value="NTF2-like"/>
    <property type="match status" value="1"/>
</dbReference>
<dbReference type="InterPro" id="IPR037401">
    <property type="entry name" value="SnoaL-like"/>
</dbReference>